<accession>A0A0J9XEX0</accession>
<keyword evidence="4" id="KW-1185">Reference proteome</keyword>
<dbReference type="Gene3D" id="1.20.5.170">
    <property type="match status" value="1"/>
</dbReference>
<evidence type="ECO:0000313" key="4">
    <source>
        <dbReference type="Proteomes" id="UP000242525"/>
    </source>
</evidence>
<feature type="region of interest" description="Disordered" evidence="2">
    <location>
        <begin position="1"/>
        <end position="55"/>
    </location>
</feature>
<gene>
    <name evidence="3" type="ORF">BN980_GECA12s02325g</name>
</gene>
<dbReference type="CDD" id="cd14686">
    <property type="entry name" value="bZIP"/>
    <property type="match status" value="1"/>
</dbReference>
<feature type="compositionally biased region" description="Low complexity" evidence="2">
    <location>
        <begin position="1"/>
        <end position="14"/>
    </location>
</feature>
<organism evidence="3 4">
    <name type="scientific">Geotrichum candidum</name>
    <name type="common">Oospora lactis</name>
    <name type="synonym">Dipodascus geotrichum</name>
    <dbReference type="NCBI Taxonomy" id="1173061"/>
    <lineage>
        <taxon>Eukaryota</taxon>
        <taxon>Fungi</taxon>
        <taxon>Dikarya</taxon>
        <taxon>Ascomycota</taxon>
        <taxon>Saccharomycotina</taxon>
        <taxon>Dipodascomycetes</taxon>
        <taxon>Dipodascales</taxon>
        <taxon>Dipodascaceae</taxon>
        <taxon>Geotrichum</taxon>
    </lineage>
</organism>
<sequence>MSSSNSFPFPRNNNIPTRPFFYDSQDNTPPPLDSGLEDEADDEEEEKYQAIPTPQNQVSLLENNFSVKSASSPGSAKVTFFQDLNNISVNKSSLNDLDCTLFQEFSEFFEEEQLNSTQSSYIKEKKTDLEIPKTIVECMRTSANIPSSCTPNTSNSVKREEERKRRNRIYAKRSRDLKNVKFKQTIDLNKELEKKLRKLEEENQTLKLQNQELAFQVKESQFKLKLQSFAKR</sequence>
<evidence type="ECO:0008006" key="5">
    <source>
        <dbReference type="Google" id="ProtNLM"/>
    </source>
</evidence>
<evidence type="ECO:0000256" key="1">
    <source>
        <dbReference type="SAM" id="Coils"/>
    </source>
</evidence>
<protein>
    <recommendedName>
        <fullName evidence="5">BZIP domain-containing protein</fullName>
    </recommendedName>
</protein>
<evidence type="ECO:0000313" key="3">
    <source>
        <dbReference type="EMBL" id="CDO55782.1"/>
    </source>
</evidence>
<dbReference type="AlphaFoldDB" id="A0A0J9XEX0"/>
<comment type="caution">
    <text evidence="3">The sequence shown here is derived from an EMBL/GenBank/DDBJ whole genome shotgun (WGS) entry which is preliminary data.</text>
</comment>
<keyword evidence="1" id="KW-0175">Coiled coil</keyword>
<feature type="compositionally biased region" description="Acidic residues" evidence="2">
    <location>
        <begin position="35"/>
        <end position="46"/>
    </location>
</feature>
<feature type="coiled-coil region" evidence="1">
    <location>
        <begin position="182"/>
        <end position="219"/>
    </location>
</feature>
<reference evidence="3" key="1">
    <citation type="submission" date="2014-03" db="EMBL/GenBank/DDBJ databases">
        <authorList>
            <person name="Casaregola S."/>
        </authorList>
    </citation>
    <scope>NUCLEOTIDE SEQUENCE [LARGE SCALE GENOMIC DNA]</scope>
    <source>
        <strain evidence="3">CLIB 918</strain>
    </source>
</reference>
<evidence type="ECO:0000256" key="2">
    <source>
        <dbReference type="SAM" id="MobiDB-lite"/>
    </source>
</evidence>
<dbReference type="Proteomes" id="UP000242525">
    <property type="component" value="Unassembled WGS sequence"/>
</dbReference>
<dbReference type="EMBL" id="CCBN010000012">
    <property type="protein sequence ID" value="CDO55782.1"/>
    <property type="molecule type" value="Genomic_DNA"/>
</dbReference>
<proteinExistence type="predicted"/>
<name>A0A0J9XEX0_GEOCN</name>